<reference evidence="1" key="1">
    <citation type="submission" date="2019-04" db="EMBL/GenBank/DDBJ databases">
        <title>Microbes associate with the intestines of laboratory mice.</title>
        <authorList>
            <person name="Navarre W."/>
            <person name="Wong E."/>
            <person name="Huang K."/>
            <person name="Tropini C."/>
            <person name="Ng K."/>
            <person name="Yu B."/>
        </authorList>
    </citation>
    <scope>NUCLEOTIDE SEQUENCE</scope>
    <source>
        <strain evidence="1">NM01_1-7b</strain>
    </source>
</reference>
<sequence>MNLENEKNRNFLKIALLQIAPCKTLSENLEKGIKACRQAKERGADIALFPEMWSNGYRIYGRPAEEWKAEAIDAAGDFIQAFGGLAKQLRMAVGITFLEKYGDSPRNSFVLFDRFGERKLSYAKVHTCDFDTERNLTPGEDFYVTELDTACGGVKVGAMICYDREFPESARILMLKGAELILVPNACPMEINRISQLRARAYENMTAIATCNYPENVPDCNGNSSVFDGVAYLTELEGSRDTCILQAEGKEGIYLAELDLKQLRSYRKKEVHGNAYRRPQKYGLLMDVNICEPFIRKDYRE</sequence>
<protein>
    <submittedName>
        <fullName evidence="1">Carbon-nitrogen hydrolase family protein</fullName>
    </submittedName>
</protein>
<accession>A0AC61RPF8</accession>
<gene>
    <name evidence="1" type="ORF">E5329_23650</name>
</gene>
<keyword evidence="2" id="KW-1185">Reference proteome</keyword>
<comment type="caution">
    <text evidence="1">The sequence shown here is derived from an EMBL/GenBank/DDBJ whole genome shotgun (WGS) entry which is preliminary data.</text>
</comment>
<organism evidence="1 2">
    <name type="scientific">Petralouisia muris</name>
    <dbReference type="NCBI Taxonomy" id="3032872"/>
    <lineage>
        <taxon>Bacteria</taxon>
        <taxon>Bacillati</taxon>
        <taxon>Bacillota</taxon>
        <taxon>Clostridia</taxon>
        <taxon>Lachnospirales</taxon>
        <taxon>Lachnospiraceae</taxon>
        <taxon>Petralouisia</taxon>
    </lineage>
</organism>
<keyword evidence="1" id="KW-0378">Hydrolase</keyword>
<dbReference type="Proteomes" id="UP000304953">
    <property type="component" value="Unassembled WGS sequence"/>
</dbReference>
<dbReference type="EMBL" id="SRYA01000078">
    <property type="protein sequence ID" value="TGY90922.1"/>
    <property type="molecule type" value="Genomic_DNA"/>
</dbReference>
<proteinExistence type="predicted"/>
<evidence type="ECO:0000313" key="1">
    <source>
        <dbReference type="EMBL" id="TGY90922.1"/>
    </source>
</evidence>
<name>A0AC61RPF8_9FIRM</name>
<evidence type="ECO:0000313" key="2">
    <source>
        <dbReference type="Proteomes" id="UP000304953"/>
    </source>
</evidence>